<gene>
    <name evidence="5" type="ORF">HER31_03435</name>
</gene>
<dbReference type="AlphaFoldDB" id="A0A6H1UBR0"/>
<evidence type="ECO:0000256" key="1">
    <source>
        <dbReference type="ARBA" id="ARBA00022729"/>
    </source>
</evidence>
<dbReference type="EMBL" id="CP051180">
    <property type="protein sequence ID" value="QIZ76020.1"/>
    <property type="molecule type" value="Genomic_DNA"/>
</dbReference>
<evidence type="ECO:0000259" key="4">
    <source>
        <dbReference type="Pfam" id="PF22113"/>
    </source>
</evidence>
<accession>A0A6H1UBR0</accession>
<organism evidence="5 6">
    <name type="scientific">Ferrimonas lipolytica</name>
    <dbReference type="NCBI Taxonomy" id="2724191"/>
    <lineage>
        <taxon>Bacteria</taxon>
        <taxon>Pseudomonadati</taxon>
        <taxon>Pseudomonadota</taxon>
        <taxon>Gammaproteobacteria</taxon>
        <taxon>Alteromonadales</taxon>
        <taxon>Ferrimonadaceae</taxon>
        <taxon>Ferrimonas</taxon>
    </lineage>
</organism>
<evidence type="ECO:0000313" key="5">
    <source>
        <dbReference type="EMBL" id="QIZ76020.1"/>
    </source>
</evidence>
<dbReference type="Proteomes" id="UP000501602">
    <property type="component" value="Chromosome"/>
</dbReference>
<dbReference type="SUPFAM" id="SSF48695">
    <property type="entry name" value="Multiheme cytochromes"/>
    <property type="match status" value="1"/>
</dbReference>
<keyword evidence="6" id="KW-1185">Reference proteome</keyword>
<dbReference type="PANTHER" id="PTHR35038">
    <property type="entry name" value="DISSIMILATORY SULFITE REDUCTASE SIRA"/>
    <property type="match status" value="1"/>
</dbReference>
<dbReference type="RefSeq" id="WP_168659281.1">
    <property type="nucleotide sequence ID" value="NZ_CP051180.1"/>
</dbReference>
<proteinExistence type="predicted"/>
<evidence type="ECO:0000256" key="2">
    <source>
        <dbReference type="SAM" id="SignalP"/>
    </source>
</evidence>
<feature type="domain" description="OmcA-like N-terminal" evidence="3">
    <location>
        <begin position="54"/>
        <end position="232"/>
    </location>
</feature>
<feature type="domain" description="Outer membrane cytochrome MtrC/MtrF-like" evidence="4">
    <location>
        <begin position="582"/>
        <end position="761"/>
    </location>
</feature>
<dbReference type="Pfam" id="PF22113">
    <property type="entry name" value="Mtrc-MtrF_II-IV_dom"/>
    <property type="match status" value="2"/>
</dbReference>
<feature type="chain" id="PRO_5026065455" evidence="2">
    <location>
        <begin position="25"/>
        <end position="768"/>
    </location>
</feature>
<dbReference type="KEGG" id="fes:HER31_03435"/>
<keyword evidence="1 2" id="KW-0732">Signal</keyword>
<feature type="domain" description="Outer membrane cytochrome MtrC/MtrF-like" evidence="4">
    <location>
        <begin position="240"/>
        <end position="390"/>
    </location>
</feature>
<protein>
    <submittedName>
        <fullName evidence="5">Uncharacterized protein</fullName>
    </submittedName>
</protein>
<dbReference type="InterPro" id="IPR054337">
    <property type="entry name" value="Mtrc-MtrF-like_dom_II/IV"/>
</dbReference>
<name>A0A6H1UBR0_9GAMM</name>
<reference evidence="5 6" key="1">
    <citation type="submission" date="2020-04" db="EMBL/GenBank/DDBJ databases">
        <title>Ferrimonas sp. S7 isolated from sea water.</title>
        <authorList>
            <person name="Bae S.S."/>
            <person name="Baek K."/>
        </authorList>
    </citation>
    <scope>NUCLEOTIDE SEQUENCE [LARGE SCALE GENOMIC DNA]</scope>
    <source>
        <strain evidence="5 6">S7</strain>
    </source>
</reference>
<sequence>MTKRNNFKLLTSALLVSLALSGCGSDGDDGDNGNPGEPGLIGIAATEATQIVSKVTSASVDDAGVLTINFDLTNANGVAVHSLKNTDIAGVSFGRMGKESEVGSEESEGADDRDIWLSYYVKDKGADADGNALFSGSSYFAGISYNGSVNCSDCLTDNGDGSYTLVTQGTKPDGSEYTVAVDTKDLAYAYDADATNGVYMVIKVRDADLEPIHFDANTYLNAPAFYYWQPSSDTMVERPKAVIADETCETCHRPGHDGNLGNMHHAGKHDTMESCTFCHTDFTQYQQKDEDGSVIGSYDGSIKGIAHNFHMNLEANGKTPFPQTTANCESCHVADSTAQFDAWKMDQDAASCLNCHGEGSEEESHHQEGGCQSCHATGVFGRGAEEAHVTANAAAIASNDIKVEFNTIVVDAAAPSITINMQVMHGDDKLPLSMIDPRDYKYGGKSSAIVINGISNDDFVVNYQKVGVADPSVGEEKSYAVANDDDTITVTVTGDLDAGTGEFKLNEILANDNQIALSSQLHICQDKVKVDGNYAMVPVDCVVVDGELDGQEAPYVTSDTVYFNQDNIKATESPRVQHAAMSNCQDCHDTAIYHRYSNDVDGCANCHNGTRDKKGLGSSNLSYIVHSKHYLGGFFKKTDCQSCHGSEGFKLSAIADDATPVAFGTTDGQRIGTDNEQTFVSPQAAACVSCHQMPYGLNEGVVSHINQNGGAVAINTFTSTDDEGVVTTSYGYGVTADEYEAAGVKETCSVCHTGDQILEAHSNWSSSH</sequence>
<dbReference type="InterPro" id="IPR051829">
    <property type="entry name" value="Multiheme_Cytochr_ET"/>
</dbReference>
<evidence type="ECO:0000259" key="3">
    <source>
        <dbReference type="Pfam" id="PF22112"/>
    </source>
</evidence>
<dbReference type="InterPro" id="IPR036280">
    <property type="entry name" value="Multihaem_cyt_sf"/>
</dbReference>
<evidence type="ECO:0000313" key="6">
    <source>
        <dbReference type="Proteomes" id="UP000501602"/>
    </source>
</evidence>
<feature type="signal peptide" evidence="2">
    <location>
        <begin position="1"/>
        <end position="24"/>
    </location>
</feature>
<dbReference type="Pfam" id="PF22112">
    <property type="entry name" value="OmcA-like_N"/>
    <property type="match status" value="1"/>
</dbReference>
<dbReference type="PROSITE" id="PS51257">
    <property type="entry name" value="PROKAR_LIPOPROTEIN"/>
    <property type="match status" value="1"/>
</dbReference>
<dbReference type="InterPro" id="IPR054336">
    <property type="entry name" value="OmcA-like_N"/>
</dbReference>